<protein>
    <submittedName>
        <fullName evidence="2">Uncharacterized protein</fullName>
    </submittedName>
</protein>
<evidence type="ECO:0000256" key="1">
    <source>
        <dbReference type="SAM" id="MobiDB-lite"/>
    </source>
</evidence>
<keyword evidence="3" id="KW-1185">Reference proteome</keyword>
<accession>A0ABQ5HBL5</accession>
<dbReference type="EMBL" id="BQNB010019435">
    <property type="protein sequence ID" value="GJT85280.1"/>
    <property type="molecule type" value="Genomic_DNA"/>
</dbReference>
<name>A0ABQ5HBL5_9ASTR</name>
<proteinExistence type="predicted"/>
<reference evidence="2" key="2">
    <citation type="submission" date="2022-01" db="EMBL/GenBank/DDBJ databases">
        <authorList>
            <person name="Yamashiro T."/>
            <person name="Shiraishi A."/>
            <person name="Satake H."/>
            <person name="Nakayama K."/>
        </authorList>
    </citation>
    <scope>NUCLEOTIDE SEQUENCE</scope>
</reference>
<evidence type="ECO:0000313" key="2">
    <source>
        <dbReference type="EMBL" id="GJT85280.1"/>
    </source>
</evidence>
<sequence>MFPDGNAHHLSSAPATKMSYPTTYPQPSSLQAKAKKLMQKAKKNMRKINFKKAVTQKFREYDQKLEALTNFNVSEAFEKVVQARVLTEIKKLLPTHIPKVVANYVRHRLNSFVLEVMKTNQMKLFTQSSTSTDDLSDIDLKIKLLNRIHLNKSNETHTIHRQLYNTLYESITLDQDALVAQAA</sequence>
<organism evidence="2 3">
    <name type="scientific">Tanacetum coccineum</name>
    <dbReference type="NCBI Taxonomy" id="301880"/>
    <lineage>
        <taxon>Eukaryota</taxon>
        <taxon>Viridiplantae</taxon>
        <taxon>Streptophyta</taxon>
        <taxon>Embryophyta</taxon>
        <taxon>Tracheophyta</taxon>
        <taxon>Spermatophyta</taxon>
        <taxon>Magnoliopsida</taxon>
        <taxon>eudicotyledons</taxon>
        <taxon>Gunneridae</taxon>
        <taxon>Pentapetalae</taxon>
        <taxon>asterids</taxon>
        <taxon>campanulids</taxon>
        <taxon>Asterales</taxon>
        <taxon>Asteraceae</taxon>
        <taxon>Asteroideae</taxon>
        <taxon>Anthemideae</taxon>
        <taxon>Anthemidinae</taxon>
        <taxon>Tanacetum</taxon>
    </lineage>
</organism>
<feature type="region of interest" description="Disordered" evidence="1">
    <location>
        <begin position="1"/>
        <end position="27"/>
    </location>
</feature>
<reference evidence="2" key="1">
    <citation type="journal article" date="2022" name="Int. J. Mol. Sci.">
        <title>Draft Genome of Tanacetum Coccineum: Genomic Comparison of Closely Related Tanacetum-Family Plants.</title>
        <authorList>
            <person name="Yamashiro T."/>
            <person name="Shiraishi A."/>
            <person name="Nakayama K."/>
            <person name="Satake H."/>
        </authorList>
    </citation>
    <scope>NUCLEOTIDE SEQUENCE</scope>
</reference>
<gene>
    <name evidence="2" type="ORF">Tco_1066997</name>
</gene>
<comment type="caution">
    <text evidence="2">The sequence shown here is derived from an EMBL/GenBank/DDBJ whole genome shotgun (WGS) entry which is preliminary data.</text>
</comment>
<evidence type="ECO:0000313" key="3">
    <source>
        <dbReference type="Proteomes" id="UP001151760"/>
    </source>
</evidence>
<dbReference type="Proteomes" id="UP001151760">
    <property type="component" value="Unassembled WGS sequence"/>
</dbReference>